<dbReference type="RefSeq" id="WP_183668273.1">
    <property type="nucleotide sequence ID" value="NZ_BMPB01000006.1"/>
</dbReference>
<proteinExistence type="inferred from homology"/>
<dbReference type="EMBL" id="JACHOC010000001">
    <property type="protein sequence ID" value="MBB4620244.1"/>
    <property type="molecule type" value="Genomic_DNA"/>
</dbReference>
<evidence type="ECO:0000259" key="6">
    <source>
        <dbReference type="Pfam" id="PF02782"/>
    </source>
</evidence>
<gene>
    <name evidence="7" type="ORF">GGQ57_000118</name>
</gene>
<evidence type="ECO:0000256" key="1">
    <source>
        <dbReference type="ARBA" id="ARBA00009156"/>
    </source>
</evidence>
<reference evidence="7 8" key="1">
    <citation type="submission" date="2020-08" db="EMBL/GenBank/DDBJ databases">
        <title>Genomic Encyclopedia of Type Strains, Phase IV (KMG-IV): sequencing the most valuable type-strain genomes for metagenomic binning, comparative biology and taxonomic classification.</title>
        <authorList>
            <person name="Goeker M."/>
        </authorList>
    </citation>
    <scope>NUCLEOTIDE SEQUENCE [LARGE SCALE GENOMIC DNA]</scope>
    <source>
        <strain evidence="7 8">DSM 102983</strain>
    </source>
</reference>
<dbReference type="PANTHER" id="PTHR43095:SF5">
    <property type="entry name" value="XYLULOSE KINASE"/>
    <property type="match status" value="1"/>
</dbReference>
<keyword evidence="8" id="KW-1185">Reference proteome</keyword>
<keyword evidence="2 4" id="KW-0808">Transferase</keyword>
<feature type="domain" description="Carbohydrate kinase FGGY N-terminal" evidence="5">
    <location>
        <begin position="6"/>
        <end position="250"/>
    </location>
</feature>
<dbReference type="Pfam" id="PF00370">
    <property type="entry name" value="FGGY_N"/>
    <property type="match status" value="1"/>
</dbReference>
<evidence type="ECO:0000256" key="2">
    <source>
        <dbReference type="ARBA" id="ARBA00022679"/>
    </source>
</evidence>
<dbReference type="PROSITE" id="PS00445">
    <property type="entry name" value="FGGY_KINASES_2"/>
    <property type="match status" value="1"/>
</dbReference>
<evidence type="ECO:0000259" key="5">
    <source>
        <dbReference type="Pfam" id="PF00370"/>
    </source>
</evidence>
<evidence type="ECO:0000313" key="7">
    <source>
        <dbReference type="EMBL" id="MBB4620244.1"/>
    </source>
</evidence>
<evidence type="ECO:0000256" key="3">
    <source>
        <dbReference type="ARBA" id="ARBA00022777"/>
    </source>
</evidence>
<name>A0ABR6KFG2_9BACT</name>
<dbReference type="InterPro" id="IPR000577">
    <property type="entry name" value="Carb_kinase_FGGY"/>
</dbReference>
<dbReference type="InterPro" id="IPR050406">
    <property type="entry name" value="FGGY_Carb_Kinase"/>
</dbReference>
<accession>A0ABR6KFG2</accession>
<protein>
    <submittedName>
        <fullName evidence="7">Xylulokinase</fullName>
        <ecNumber evidence="7">2.7.1.17</ecNumber>
    </submittedName>
</protein>
<evidence type="ECO:0000256" key="4">
    <source>
        <dbReference type="RuleBase" id="RU003733"/>
    </source>
</evidence>
<dbReference type="GO" id="GO:0004856">
    <property type="term" value="F:D-xylulokinase activity"/>
    <property type="evidence" value="ECO:0007669"/>
    <property type="project" value="UniProtKB-EC"/>
</dbReference>
<dbReference type="InterPro" id="IPR018484">
    <property type="entry name" value="FGGY_N"/>
</dbReference>
<dbReference type="Pfam" id="PF02782">
    <property type="entry name" value="FGGY_C"/>
    <property type="match status" value="1"/>
</dbReference>
<organism evidence="7 8">
    <name type="scientific">Parabacteroides faecis</name>
    <dbReference type="NCBI Taxonomy" id="1217282"/>
    <lineage>
        <taxon>Bacteria</taxon>
        <taxon>Pseudomonadati</taxon>
        <taxon>Bacteroidota</taxon>
        <taxon>Bacteroidia</taxon>
        <taxon>Bacteroidales</taxon>
        <taxon>Tannerellaceae</taxon>
        <taxon>Parabacteroides</taxon>
    </lineage>
</organism>
<dbReference type="InterPro" id="IPR018483">
    <property type="entry name" value="Carb_kinase_FGGY_CS"/>
</dbReference>
<dbReference type="InterPro" id="IPR018485">
    <property type="entry name" value="FGGY_C"/>
</dbReference>
<dbReference type="SUPFAM" id="SSF53067">
    <property type="entry name" value="Actin-like ATPase domain"/>
    <property type="match status" value="2"/>
</dbReference>
<dbReference type="InterPro" id="IPR043129">
    <property type="entry name" value="ATPase_NBD"/>
</dbReference>
<feature type="domain" description="Carbohydrate kinase FGGY C-terminal" evidence="6">
    <location>
        <begin position="260"/>
        <end position="454"/>
    </location>
</feature>
<dbReference type="Proteomes" id="UP000533637">
    <property type="component" value="Unassembled WGS sequence"/>
</dbReference>
<keyword evidence="3 4" id="KW-0418">Kinase</keyword>
<comment type="similarity">
    <text evidence="1 4">Belongs to the FGGY kinase family.</text>
</comment>
<dbReference type="PANTHER" id="PTHR43095">
    <property type="entry name" value="SUGAR KINASE"/>
    <property type="match status" value="1"/>
</dbReference>
<comment type="caution">
    <text evidence="7">The sequence shown here is derived from an EMBL/GenBank/DDBJ whole genome shotgun (WGS) entry which is preliminary data.</text>
</comment>
<dbReference type="Gene3D" id="3.30.420.40">
    <property type="match status" value="2"/>
</dbReference>
<dbReference type="EC" id="2.7.1.17" evidence="7"/>
<dbReference type="PIRSF" id="PIRSF000538">
    <property type="entry name" value="GlpK"/>
    <property type="match status" value="1"/>
</dbReference>
<dbReference type="CDD" id="cd07805">
    <property type="entry name" value="ASKHA_NBD_FGGY_CvXK-like"/>
    <property type="match status" value="1"/>
</dbReference>
<evidence type="ECO:0000313" key="8">
    <source>
        <dbReference type="Proteomes" id="UP000533637"/>
    </source>
</evidence>
<sequence length="513" mass="56653">MSEKVISYDLGTGGIKASLFNRDGETLHSVFIPYPTAYPQPGRQEQAPDDWWQAIIHSTRLLSEKTKCDKNDIVALAISGHSLGVIPIGKDGNLLLTSTPIWSDRRATEEAGIFFSRTDYKEWYETTGNGFPPECYSIFKIMWYKKHFPEQYAATDKVIGTKDYCNYRFTGRLCTDYSYASGSGVFDLETWDYKQEYIQASGIRPDLFPEILDSDAVIGTITPEASLETGLPTHVKVICGGVDNSCMALGSKGIKPSRIYTSLGSSAWIALISEKPVLDFDKKPYIFAHVIKGMYASATCIFSAGSSLQWVRDTLCPDLLAVEEQGGENAYTAMNKLAKASAPGSNGLLFNPSLAGGSSIEPSPDMTGAFTGLRLGNTRADLIRATMEGIALNLRIALDLFRKYHTGFTDMLFVGGGTKSNFWMQLFADIYELEIEKTNIGQEAASLGAAALALKGTGLWNSYDRIDYLHQTQHRFLPDPRHQAIYRQALSNFKALADHIASLNSINKQMNEQ</sequence>